<evidence type="ECO:0000256" key="1">
    <source>
        <dbReference type="ARBA" id="ARBA00004863"/>
    </source>
</evidence>
<dbReference type="AlphaFoldDB" id="A0A917MDZ7"/>
<evidence type="ECO:0000313" key="6">
    <source>
        <dbReference type="Proteomes" id="UP000660862"/>
    </source>
</evidence>
<dbReference type="CDD" id="cd13634">
    <property type="entry name" value="PBP2_Sco4506"/>
    <property type="match status" value="1"/>
</dbReference>
<keyword evidence="3 4" id="KW-0456">Lyase</keyword>
<comment type="catalytic activity">
    <reaction evidence="4">
        <text>chorismate = 3-[(1-carboxyvinyl)-oxy]benzoate + H2O</text>
        <dbReference type="Rhea" id="RHEA:40051"/>
        <dbReference type="ChEBI" id="CHEBI:15377"/>
        <dbReference type="ChEBI" id="CHEBI:29748"/>
        <dbReference type="ChEBI" id="CHEBI:76981"/>
        <dbReference type="EC" id="4.2.1.151"/>
    </reaction>
</comment>
<dbReference type="GO" id="GO:0009234">
    <property type="term" value="P:menaquinone biosynthetic process"/>
    <property type="evidence" value="ECO:0007669"/>
    <property type="project" value="UniProtKB-UniRule"/>
</dbReference>
<protein>
    <recommendedName>
        <fullName evidence="4">Chorismate dehydratase</fullName>
        <ecNumber evidence="4">4.2.1.151</ecNumber>
    </recommendedName>
    <alternativeName>
        <fullName evidence="4">Menaquinone biosynthetic enzyme MqnA</fullName>
    </alternativeName>
</protein>
<keyword evidence="6" id="KW-1185">Reference proteome</keyword>
<evidence type="ECO:0000256" key="2">
    <source>
        <dbReference type="ARBA" id="ARBA00022428"/>
    </source>
</evidence>
<keyword evidence="2 4" id="KW-0474">Menaquinone biosynthesis</keyword>
<organism evidence="5 6">
    <name type="scientific">Parapedobacter pyrenivorans</name>
    <dbReference type="NCBI Taxonomy" id="1305674"/>
    <lineage>
        <taxon>Bacteria</taxon>
        <taxon>Pseudomonadati</taxon>
        <taxon>Bacteroidota</taxon>
        <taxon>Sphingobacteriia</taxon>
        <taxon>Sphingobacteriales</taxon>
        <taxon>Sphingobacteriaceae</taxon>
        <taxon>Parapedobacter</taxon>
    </lineage>
</organism>
<dbReference type="HAMAP" id="MF_00995">
    <property type="entry name" value="MqnA"/>
    <property type="match status" value="1"/>
</dbReference>
<dbReference type="GO" id="GO:0016836">
    <property type="term" value="F:hydro-lyase activity"/>
    <property type="evidence" value="ECO:0007669"/>
    <property type="project" value="UniProtKB-UniRule"/>
</dbReference>
<dbReference type="EC" id="4.2.1.151" evidence="4"/>
<gene>
    <name evidence="4" type="primary">mqnA</name>
    <name evidence="5" type="ORF">GCM10007415_37640</name>
</gene>
<reference evidence="5" key="2">
    <citation type="submission" date="2020-09" db="EMBL/GenBank/DDBJ databases">
        <authorList>
            <person name="Sun Q."/>
            <person name="Zhou Y."/>
        </authorList>
    </citation>
    <scope>NUCLEOTIDE SEQUENCE</scope>
    <source>
        <strain evidence="5">CGMCC 1.12195</strain>
    </source>
</reference>
<dbReference type="Proteomes" id="UP000660862">
    <property type="component" value="Unassembled WGS sequence"/>
</dbReference>
<sequence length="253" mass="28626">MEKVKVSAVSYTNTTPFIYGLQHSGIIAQLVLSLDVPSMCAHKLIHNEVDLGIVPVATLLDLPEAEIISDYCIGATGAVNSVFIFSEKPIDEIHTLRLDSQSRTSNGLAQILLRYYWKREVTVITEGVADAYVEIGDRTFGKHGLHPYRYDLAAHWQQFTGLPFAFAVWVANKPLPMSFVQSFNDALAYGLAHRTLVIEQLPFRLDFDYRLYLMEQIDYQYDDKKKQAVALYLKLMKELDCTLTQKMQAPSGL</sequence>
<dbReference type="Gene3D" id="3.40.190.10">
    <property type="entry name" value="Periplasmic binding protein-like II"/>
    <property type="match status" value="2"/>
</dbReference>
<accession>A0A917MDZ7</accession>
<name>A0A917MDZ7_9SPHI</name>
<reference evidence="5" key="1">
    <citation type="journal article" date="2014" name="Int. J. Syst. Evol. Microbiol.">
        <title>Complete genome sequence of Corynebacterium casei LMG S-19264T (=DSM 44701T), isolated from a smear-ripened cheese.</title>
        <authorList>
            <consortium name="US DOE Joint Genome Institute (JGI-PGF)"/>
            <person name="Walter F."/>
            <person name="Albersmeier A."/>
            <person name="Kalinowski J."/>
            <person name="Ruckert C."/>
        </authorList>
    </citation>
    <scope>NUCLEOTIDE SEQUENCE</scope>
    <source>
        <strain evidence="5">CGMCC 1.12195</strain>
    </source>
</reference>
<dbReference type="PANTHER" id="PTHR37690">
    <property type="entry name" value="CHORISMATE DEHYDRATASE"/>
    <property type="match status" value="1"/>
</dbReference>
<proteinExistence type="inferred from homology"/>
<dbReference type="InterPro" id="IPR030868">
    <property type="entry name" value="MqnA"/>
</dbReference>
<comment type="similarity">
    <text evidence="4">Belongs to the MqnA/MqnD family. MqnA subfamily.</text>
</comment>
<comment type="caution">
    <text evidence="5">The sequence shown here is derived from an EMBL/GenBank/DDBJ whole genome shotgun (WGS) entry which is preliminary data.</text>
</comment>
<comment type="pathway">
    <text evidence="1 4">Quinol/quinone metabolism; menaquinone biosynthesis.</text>
</comment>
<evidence type="ECO:0000313" key="5">
    <source>
        <dbReference type="EMBL" id="GGG98514.1"/>
    </source>
</evidence>
<dbReference type="InterPro" id="IPR003773">
    <property type="entry name" value="Menaquinone_biosynth"/>
</dbReference>
<dbReference type="PANTHER" id="PTHR37690:SF1">
    <property type="entry name" value="CHORISMATE DEHYDRATASE"/>
    <property type="match status" value="1"/>
</dbReference>
<evidence type="ECO:0000256" key="4">
    <source>
        <dbReference type="HAMAP-Rule" id="MF_00995"/>
    </source>
</evidence>
<dbReference type="SUPFAM" id="SSF53850">
    <property type="entry name" value="Periplasmic binding protein-like II"/>
    <property type="match status" value="1"/>
</dbReference>
<comment type="function">
    <text evidence="4">Catalyzes the dehydration of chorismate into 3-[(1-carboxyvinyl)oxy]benzoate, a step in the biosynthesis of menaquinone (MK, vitamin K2).</text>
</comment>
<dbReference type="EMBL" id="BMER01000004">
    <property type="protein sequence ID" value="GGG98514.1"/>
    <property type="molecule type" value="Genomic_DNA"/>
</dbReference>
<dbReference type="RefSeq" id="WP_188507630.1">
    <property type="nucleotide sequence ID" value="NZ_BMER01000004.1"/>
</dbReference>
<evidence type="ECO:0000256" key="3">
    <source>
        <dbReference type="ARBA" id="ARBA00023239"/>
    </source>
</evidence>
<dbReference type="Pfam" id="PF02621">
    <property type="entry name" value="VitK2_biosynth"/>
    <property type="match status" value="1"/>
</dbReference>